<dbReference type="InterPro" id="IPR007051">
    <property type="entry name" value="CHORD_dom"/>
</dbReference>
<keyword evidence="8" id="KW-1185">Reference proteome</keyword>
<evidence type="ECO:0000259" key="6">
    <source>
        <dbReference type="PROSITE" id="PS51401"/>
    </source>
</evidence>
<dbReference type="InterPro" id="IPR008978">
    <property type="entry name" value="HSP20-like_chaperone"/>
</dbReference>
<dbReference type="GO" id="GO:0046872">
    <property type="term" value="F:metal ion binding"/>
    <property type="evidence" value="ECO:0007669"/>
    <property type="project" value="UniProtKB-KW"/>
</dbReference>
<evidence type="ECO:0000259" key="5">
    <source>
        <dbReference type="PROSITE" id="PS51203"/>
    </source>
</evidence>
<dbReference type="AlphaFoldDB" id="A0AAV7JXJ0"/>
<evidence type="ECO:0000256" key="1">
    <source>
        <dbReference type="ARBA" id="ARBA00022723"/>
    </source>
</evidence>
<evidence type="ECO:0000256" key="2">
    <source>
        <dbReference type="ARBA" id="ARBA00022737"/>
    </source>
</evidence>
<keyword evidence="2" id="KW-0677">Repeat</keyword>
<evidence type="ECO:0000256" key="4">
    <source>
        <dbReference type="SAM" id="MobiDB-lite"/>
    </source>
</evidence>
<dbReference type="Proteomes" id="UP001165289">
    <property type="component" value="Unassembled WGS sequence"/>
</dbReference>
<protein>
    <submittedName>
        <fullName evidence="7">Cysteine and histidine-rich domain-containing protein 1-like</fullName>
    </submittedName>
</protein>
<feature type="domain" description="CHORD" evidence="6">
    <location>
        <begin position="145"/>
        <end position="204"/>
    </location>
</feature>
<feature type="domain" description="CS" evidence="5">
    <location>
        <begin position="215"/>
        <end position="305"/>
    </location>
</feature>
<dbReference type="PANTHER" id="PTHR46983:SF3">
    <property type="entry name" value="CHPADIPLOID STATE MAINTENANCE PROTEIN CHPA"/>
    <property type="match status" value="1"/>
</dbReference>
<evidence type="ECO:0000313" key="8">
    <source>
        <dbReference type="Proteomes" id="UP001165289"/>
    </source>
</evidence>
<reference evidence="7 8" key="1">
    <citation type="journal article" date="2023" name="BMC Biol.">
        <title>The compact genome of the sponge Oopsacas minuta (Hexactinellida) is lacking key metazoan core genes.</title>
        <authorList>
            <person name="Santini S."/>
            <person name="Schenkelaars Q."/>
            <person name="Jourda C."/>
            <person name="Duchesne M."/>
            <person name="Belahbib H."/>
            <person name="Rocher C."/>
            <person name="Selva M."/>
            <person name="Riesgo A."/>
            <person name="Vervoort M."/>
            <person name="Leys S.P."/>
            <person name="Kodjabachian L."/>
            <person name="Le Bivic A."/>
            <person name="Borchiellini C."/>
            <person name="Claverie J.M."/>
            <person name="Renard E."/>
        </authorList>
    </citation>
    <scope>NUCLEOTIDE SEQUENCE [LARGE SCALE GENOMIC DNA]</scope>
    <source>
        <strain evidence="7">SPO-2</strain>
    </source>
</reference>
<dbReference type="InterPro" id="IPR007052">
    <property type="entry name" value="CS_dom"/>
</dbReference>
<proteinExistence type="predicted"/>
<dbReference type="SUPFAM" id="SSF49764">
    <property type="entry name" value="HSP20-like chaperones"/>
    <property type="match status" value="1"/>
</dbReference>
<dbReference type="PROSITE" id="PS51401">
    <property type="entry name" value="CHORD"/>
    <property type="match status" value="2"/>
</dbReference>
<dbReference type="PROSITE" id="PS51203">
    <property type="entry name" value="CS"/>
    <property type="match status" value="1"/>
</dbReference>
<dbReference type="Pfam" id="PF04969">
    <property type="entry name" value="CS"/>
    <property type="match status" value="1"/>
</dbReference>
<dbReference type="EMBL" id="JAKMXF010000297">
    <property type="protein sequence ID" value="KAI6652751.1"/>
    <property type="molecule type" value="Genomic_DNA"/>
</dbReference>
<name>A0AAV7JXJ0_9METZ</name>
<accession>A0AAV7JXJ0</accession>
<evidence type="ECO:0000313" key="7">
    <source>
        <dbReference type="EMBL" id="KAI6652751.1"/>
    </source>
</evidence>
<dbReference type="Pfam" id="PF04968">
    <property type="entry name" value="CHORD"/>
    <property type="match status" value="2"/>
</dbReference>
<keyword evidence="1" id="KW-0479">Metal-binding</keyword>
<feature type="domain" description="CHORD" evidence="6">
    <location>
        <begin position="6"/>
        <end position="66"/>
    </location>
</feature>
<dbReference type="Gene3D" id="2.60.40.790">
    <property type="match status" value="1"/>
</dbReference>
<dbReference type="Gene3D" id="4.10.1130.20">
    <property type="match status" value="2"/>
</dbReference>
<comment type="caution">
    <text evidence="7">The sequence shown here is derived from an EMBL/GenBank/DDBJ whole genome shotgun (WGS) entry which is preliminary data.</text>
</comment>
<gene>
    <name evidence="7" type="ORF">LOD99_4137</name>
</gene>
<organism evidence="7 8">
    <name type="scientific">Oopsacas minuta</name>
    <dbReference type="NCBI Taxonomy" id="111878"/>
    <lineage>
        <taxon>Eukaryota</taxon>
        <taxon>Metazoa</taxon>
        <taxon>Porifera</taxon>
        <taxon>Hexactinellida</taxon>
        <taxon>Hexasterophora</taxon>
        <taxon>Lyssacinosida</taxon>
        <taxon>Leucopsacidae</taxon>
        <taxon>Oopsacas</taxon>
    </lineage>
</organism>
<sequence length="320" mass="36141">MSLLTCYNRGCVQKKFIESENNSLSCQYHPGVPIFHEGMKGWSCCKKRTTSFTDFLEFPGCEKGLHNPVKQSPPEKQVPDQTPDILPISQSESRVSIPGPAPRPTSPTVLIPLTAKVDESLVTQLKISKKSKAEPSSEEEQIQSCQNGGCKVLKKDGISDDTNCVYHSGTVVFHEGLKFWSCCQRKTTDFEEFLKQQGCIMGTHKWVWGRKPVSSSQIRFDHFQRGRNLVITFYGKLCDYVVCTVNANSTNLQISLLFEGGNKSFERLFNLYSTIIPEKSTVQYLKTKVEVCLVKDDQVHWPLLEFPVEDTVQTAEKETI</sequence>
<feature type="region of interest" description="Disordered" evidence="4">
    <location>
        <begin position="66"/>
        <end position="86"/>
    </location>
</feature>
<evidence type="ECO:0000256" key="3">
    <source>
        <dbReference type="ARBA" id="ARBA00022833"/>
    </source>
</evidence>
<keyword evidence="3" id="KW-0862">Zinc</keyword>
<dbReference type="InterPro" id="IPR039790">
    <property type="entry name" value="CHRD1"/>
</dbReference>
<dbReference type="PANTHER" id="PTHR46983">
    <property type="entry name" value="CYSTEINE AND HISTIDINE-RICH DOMAIN-CONTAINING PROTEIN 1"/>
    <property type="match status" value="1"/>
</dbReference>